<dbReference type="PANTHER" id="PTHR30386:SF28">
    <property type="entry name" value="EXPORTED PROTEIN"/>
    <property type="match status" value="1"/>
</dbReference>
<organism evidence="3 4">
    <name type="scientific">Yersinia kristensenii</name>
    <dbReference type="NCBI Taxonomy" id="28152"/>
    <lineage>
        <taxon>Bacteria</taxon>
        <taxon>Pseudomonadati</taxon>
        <taxon>Pseudomonadota</taxon>
        <taxon>Gammaproteobacteria</taxon>
        <taxon>Enterobacterales</taxon>
        <taxon>Yersiniaceae</taxon>
        <taxon>Yersinia</taxon>
    </lineage>
</organism>
<evidence type="ECO:0000256" key="1">
    <source>
        <dbReference type="SAM" id="Phobius"/>
    </source>
</evidence>
<keyword evidence="3" id="KW-0547">Nucleotide-binding</keyword>
<dbReference type="GO" id="GO:0005524">
    <property type="term" value="F:ATP binding"/>
    <property type="evidence" value="ECO:0007669"/>
    <property type="project" value="UniProtKB-KW"/>
</dbReference>
<feature type="transmembrane region" description="Helical" evidence="1">
    <location>
        <begin position="32"/>
        <end position="51"/>
    </location>
</feature>
<keyword evidence="3" id="KW-0067">ATP-binding</keyword>
<keyword evidence="1" id="KW-0812">Transmembrane</keyword>
<protein>
    <submittedName>
        <fullName evidence="3">Putative microcin H47 secretion ATP-binding protein mchF</fullName>
    </submittedName>
</protein>
<keyword evidence="1" id="KW-1133">Transmembrane helix</keyword>
<dbReference type="Proteomes" id="UP000045824">
    <property type="component" value="Unassembled WGS sequence"/>
</dbReference>
<evidence type="ECO:0000313" key="3">
    <source>
        <dbReference type="EMBL" id="CNE28952.1"/>
    </source>
</evidence>
<reference evidence="3 4" key="1">
    <citation type="submission" date="2015-03" db="EMBL/GenBank/DDBJ databases">
        <authorList>
            <person name="Murphy D."/>
        </authorList>
    </citation>
    <scope>NUCLEOTIDE SEQUENCE [LARGE SCALE GENOMIC DNA]</scope>
    <source>
        <strain evidence="3 4">FCF326</strain>
    </source>
</reference>
<dbReference type="AlphaFoldDB" id="A0A0T9KTU4"/>
<dbReference type="InterPro" id="IPR058982">
    <property type="entry name" value="Beta-barrel_AprE"/>
</dbReference>
<dbReference type="Pfam" id="PF26002">
    <property type="entry name" value="Beta-barrel_AprE"/>
    <property type="match status" value="1"/>
</dbReference>
<keyword evidence="1" id="KW-0472">Membrane</keyword>
<dbReference type="InterPro" id="IPR050739">
    <property type="entry name" value="MFP"/>
</dbReference>
<evidence type="ECO:0000259" key="2">
    <source>
        <dbReference type="Pfam" id="PF26002"/>
    </source>
</evidence>
<name>A0A0T9KTU4_YERKR</name>
<sequence length="427" mass="47998">MNNKNAIFRQEALEHRTHHWLGSPQVITPVSASVWAMLALVLIASLIAFLGPGTYTQKARLAGSVVHHPAVARIIAPRDGIISSSLAEEGKTVRAGEVIYIVNMETQTEFGATNHEITTALKSQKTTIEQEIKLKSAAADTERNYLLQRLKNKDAEQQKMDHLIAKAEQKTSWLSEKAQHFKELVRQGIALETEHMERQSEYYSASVRLEAYKREKVKLQGETIGIKARLAAIHSEVEISLEMLRRQTARLDQDLISTEEQRELYITSPINGTLTGITGLAGNTIRATQELVSIVPTSGQTEVEIFATADVIGELREGQTVRLRFDAYPYQWFGQYEGIVRSISTTSVEQRLDISEKQAHQPPRRYFQVRVIPKNNSVIMAGKTYPLRPGIGVKTDVFIKKRPLYEWLLLPLKGARDTVQHHSGKVS</sequence>
<dbReference type="RefSeq" id="WP_050118477.1">
    <property type="nucleotide sequence ID" value="NZ_CAWMAB010000002.1"/>
</dbReference>
<dbReference type="EMBL" id="CPYI01000002">
    <property type="protein sequence ID" value="CNE28952.1"/>
    <property type="molecule type" value="Genomic_DNA"/>
</dbReference>
<dbReference type="PRINTS" id="PR01490">
    <property type="entry name" value="RTXTOXIND"/>
</dbReference>
<feature type="domain" description="AprE-like beta-barrel" evidence="2">
    <location>
        <begin position="308"/>
        <end position="397"/>
    </location>
</feature>
<proteinExistence type="predicted"/>
<gene>
    <name evidence="3" type="primary">cvaA</name>
    <name evidence="3" type="ORF">ERS008491_00895</name>
</gene>
<dbReference type="PANTHER" id="PTHR30386">
    <property type="entry name" value="MEMBRANE FUSION SUBUNIT OF EMRAB-TOLC MULTIDRUG EFFLUX PUMP"/>
    <property type="match status" value="1"/>
</dbReference>
<accession>A0A0T9KTU4</accession>
<evidence type="ECO:0000313" key="4">
    <source>
        <dbReference type="Proteomes" id="UP000045824"/>
    </source>
</evidence>
<dbReference type="Gene3D" id="2.40.30.170">
    <property type="match status" value="1"/>
</dbReference>